<dbReference type="Gene3D" id="3.30.40.10">
    <property type="entry name" value="Zinc/RING finger domain, C3HC4 (zinc finger)"/>
    <property type="match status" value="1"/>
</dbReference>
<dbReference type="InterPro" id="IPR052608">
    <property type="entry name" value="U-box_domain_protein"/>
</dbReference>
<dbReference type="AlphaFoldDB" id="D8QWE1"/>
<evidence type="ECO:0000256" key="1">
    <source>
        <dbReference type="ARBA" id="ARBA00000900"/>
    </source>
</evidence>
<evidence type="ECO:0000256" key="2">
    <source>
        <dbReference type="ARBA" id="ARBA00004906"/>
    </source>
</evidence>
<name>D8QWE1_SELML</name>
<evidence type="ECO:0000259" key="5">
    <source>
        <dbReference type="PROSITE" id="PS51698"/>
    </source>
</evidence>
<dbReference type="UniPathway" id="UPA00143"/>
<keyword evidence="7" id="KW-1185">Reference proteome</keyword>
<dbReference type="SUPFAM" id="SSF48371">
    <property type="entry name" value="ARM repeat"/>
    <property type="match status" value="2"/>
</dbReference>
<dbReference type="InterPro" id="IPR016024">
    <property type="entry name" value="ARM-type_fold"/>
</dbReference>
<dbReference type="OMA" id="RVYCTLQ"/>
<dbReference type="eggNOG" id="KOG0167">
    <property type="taxonomic scope" value="Eukaryota"/>
</dbReference>
<evidence type="ECO:0000313" key="6">
    <source>
        <dbReference type="EMBL" id="EFJ35625.1"/>
    </source>
</evidence>
<proteinExistence type="predicted"/>
<dbReference type="Gramene" id="EFJ35625">
    <property type="protein sequence ID" value="EFJ35625"/>
    <property type="gene ID" value="SELMODRAFT_80532"/>
</dbReference>
<sequence>MVEELLSTLACENSALLQTDDEAIPSFDAFECPLTKQVMKDPVVLESEHTYERHAIEEWFRTCREQHKEPTCPVSGRVLSTTELHSNLVLRKTIEEWYQRNVASRMQSVVDRLTAVELMQDVDGALDEILRLFNENPMNKWKIKSANLIPKIAKIWSLEGAAYFRSKALEVLDRMAVDDADNQHIIVKEGFLRFSVRSLGSKEDEEKANAARLLYHLSTSSLEVCEVLGTEKGAVIHLAGLLASKDQDLSQLAEKTLRNLEQVESNVLEMAEAGRIQPLLARLCEGPQETRIKMASYLAKRHLVKSQVKLVAQSATRSLIAMLPGTLEAKEASLGVFLMLSSLADNKSLLIEAGILPPLLDIMFSIHSSVNNRALKLKECAAEVVSKLVSSRGSWENASIDAEGTPLHSEFVVHNLLGLMAHARPDWKHTLLQILTGMASSPDAGEEACEHIRSGHGVRICAVLLSETSVDSHRLHALRLLAVIAPRLGPDIVREFHGTEMAARLQALLRSTNTEERAAAAFVLGAIPMTEKEVSQHLDPELLEWTLTTLAGLKDSKRGRSHTRLLSETIEGLLGILLHFLRSNALSPPSTLRQHDVMTLLVNELDRQGEFVIKHRAAMGIKCLSNMAASLCRKPELPPTTCFCFRSRPGKLSCSIHPGVCDPADSVCMVEARAIVPVLELLEEEDQGVQLAAMEALSTLLADSSNLRGAVEELGRVEGLQKILELFYGLQKGELQDRTAWVVERIVRVDDLAKSLSVDTKLFKALVEAFKFGSATTKALAQDALTNLKQLSGVSAGVRRKK</sequence>
<dbReference type="Proteomes" id="UP000001514">
    <property type="component" value="Unassembled WGS sequence"/>
</dbReference>
<dbReference type="InterPro" id="IPR003613">
    <property type="entry name" value="Ubox_domain"/>
</dbReference>
<dbReference type="HOGENOM" id="CLU_004912_0_0_1"/>
<accession>D8QWE1</accession>
<dbReference type="InterPro" id="IPR011989">
    <property type="entry name" value="ARM-like"/>
</dbReference>
<dbReference type="InterPro" id="IPR045210">
    <property type="entry name" value="RING-Ubox_PUB"/>
</dbReference>
<evidence type="ECO:0000256" key="4">
    <source>
        <dbReference type="ARBA" id="ARBA00022679"/>
    </source>
</evidence>
<dbReference type="Pfam" id="PF04564">
    <property type="entry name" value="U-box"/>
    <property type="match status" value="1"/>
</dbReference>
<protein>
    <recommendedName>
        <fullName evidence="3">RING-type E3 ubiquitin transferase</fullName>
        <ecNumber evidence="3">2.3.2.27</ecNumber>
    </recommendedName>
</protein>
<feature type="domain" description="U-box" evidence="5">
    <location>
        <begin position="25"/>
        <end position="104"/>
    </location>
</feature>
<dbReference type="EC" id="2.3.2.27" evidence="3"/>
<dbReference type="SMART" id="SM00185">
    <property type="entry name" value="ARM"/>
    <property type="match status" value="4"/>
</dbReference>
<dbReference type="EMBL" id="GL377568">
    <property type="protein sequence ID" value="EFJ35625.1"/>
    <property type="molecule type" value="Genomic_DNA"/>
</dbReference>
<dbReference type="SMART" id="SM00504">
    <property type="entry name" value="Ubox"/>
    <property type="match status" value="1"/>
</dbReference>
<comment type="pathway">
    <text evidence="2">Protein modification; protein ubiquitination.</text>
</comment>
<dbReference type="SUPFAM" id="SSF57850">
    <property type="entry name" value="RING/U-box"/>
    <property type="match status" value="1"/>
</dbReference>
<dbReference type="InterPro" id="IPR000225">
    <property type="entry name" value="Armadillo"/>
</dbReference>
<dbReference type="GO" id="GO:0016567">
    <property type="term" value="P:protein ubiquitination"/>
    <property type="evidence" value="ECO:0007669"/>
    <property type="project" value="UniProtKB-UniPathway"/>
</dbReference>
<reference evidence="6 7" key="1">
    <citation type="journal article" date="2011" name="Science">
        <title>The Selaginella genome identifies genetic changes associated with the evolution of vascular plants.</title>
        <authorList>
            <person name="Banks J.A."/>
            <person name="Nishiyama T."/>
            <person name="Hasebe M."/>
            <person name="Bowman J.L."/>
            <person name="Gribskov M."/>
            <person name="dePamphilis C."/>
            <person name="Albert V.A."/>
            <person name="Aono N."/>
            <person name="Aoyama T."/>
            <person name="Ambrose B.A."/>
            <person name="Ashton N.W."/>
            <person name="Axtell M.J."/>
            <person name="Barker E."/>
            <person name="Barker M.S."/>
            <person name="Bennetzen J.L."/>
            <person name="Bonawitz N.D."/>
            <person name="Chapple C."/>
            <person name="Cheng C."/>
            <person name="Correa L.G."/>
            <person name="Dacre M."/>
            <person name="DeBarry J."/>
            <person name="Dreyer I."/>
            <person name="Elias M."/>
            <person name="Engstrom E.M."/>
            <person name="Estelle M."/>
            <person name="Feng L."/>
            <person name="Finet C."/>
            <person name="Floyd S.K."/>
            <person name="Frommer W.B."/>
            <person name="Fujita T."/>
            <person name="Gramzow L."/>
            <person name="Gutensohn M."/>
            <person name="Harholt J."/>
            <person name="Hattori M."/>
            <person name="Heyl A."/>
            <person name="Hirai T."/>
            <person name="Hiwatashi Y."/>
            <person name="Ishikawa M."/>
            <person name="Iwata M."/>
            <person name="Karol K.G."/>
            <person name="Koehler B."/>
            <person name="Kolukisaoglu U."/>
            <person name="Kubo M."/>
            <person name="Kurata T."/>
            <person name="Lalonde S."/>
            <person name="Li K."/>
            <person name="Li Y."/>
            <person name="Litt A."/>
            <person name="Lyons E."/>
            <person name="Manning G."/>
            <person name="Maruyama T."/>
            <person name="Michael T.P."/>
            <person name="Mikami K."/>
            <person name="Miyazaki S."/>
            <person name="Morinaga S."/>
            <person name="Murata T."/>
            <person name="Mueller-Roeber B."/>
            <person name="Nelson D.R."/>
            <person name="Obara M."/>
            <person name="Oguri Y."/>
            <person name="Olmstead R.G."/>
            <person name="Onodera N."/>
            <person name="Petersen B.L."/>
            <person name="Pils B."/>
            <person name="Prigge M."/>
            <person name="Rensing S.A."/>
            <person name="Riano-Pachon D.M."/>
            <person name="Roberts A.W."/>
            <person name="Sato Y."/>
            <person name="Scheller H.V."/>
            <person name="Schulz B."/>
            <person name="Schulz C."/>
            <person name="Shakirov E.V."/>
            <person name="Shibagaki N."/>
            <person name="Shinohara N."/>
            <person name="Shippen D.E."/>
            <person name="Soerensen I."/>
            <person name="Sotooka R."/>
            <person name="Sugimoto N."/>
            <person name="Sugita M."/>
            <person name="Sumikawa N."/>
            <person name="Tanurdzic M."/>
            <person name="Theissen G."/>
            <person name="Ulvskov P."/>
            <person name="Wakazuki S."/>
            <person name="Weng J.K."/>
            <person name="Willats W.W."/>
            <person name="Wipf D."/>
            <person name="Wolf P.G."/>
            <person name="Yang L."/>
            <person name="Zimmer A.D."/>
            <person name="Zhu Q."/>
            <person name="Mitros T."/>
            <person name="Hellsten U."/>
            <person name="Loque D."/>
            <person name="Otillar R."/>
            <person name="Salamov A."/>
            <person name="Schmutz J."/>
            <person name="Shapiro H."/>
            <person name="Lindquist E."/>
            <person name="Lucas S."/>
            <person name="Rokhsar D."/>
            <person name="Grigoriev I.V."/>
        </authorList>
    </citation>
    <scope>NUCLEOTIDE SEQUENCE [LARGE SCALE GENOMIC DNA]</scope>
</reference>
<dbReference type="InterPro" id="IPR013083">
    <property type="entry name" value="Znf_RING/FYVE/PHD"/>
</dbReference>
<dbReference type="GO" id="GO:0061630">
    <property type="term" value="F:ubiquitin protein ligase activity"/>
    <property type="evidence" value="ECO:0007669"/>
    <property type="project" value="UniProtKB-EC"/>
</dbReference>
<dbReference type="PANTHER" id="PTHR45958:SF14">
    <property type="entry name" value="RING-TYPE E3 UBIQUITIN TRANSFERASE"/>
    <property type="match status" value="1"/>
</dbReference>
<dbReference type="Gene3D" id="1.25.10.10">
    <property type="entry name" value="Leucine-rich Repeat Variant"/>
    <property type="match status" value="2"/>
</dbReference>
<gene>
    <name evidence="6" type="ORF">SELMODRAFT_80532</name>
</gene>
<comment type="catalytic activity">
    <reaction evidence="1">
        <text>S-ubiquitinyl-[E2 ubiquitin-conjugating enzyme]-L-cysteine + [acceptor protein]-L-lysine = [E2 ubiquitin-conjugating enzyme]-L-cysteine + N(6)-ubiquitinyl-[acceptor protein]-L-lysine.</text>
        <dbReference type="EC" id="2.3.2.27"/>
    </reaction>
</comment>
<dbReference type="OrthoDB" id="629492at2759"/>
<dbReference type="KEGG" id="smo:SELMODRAFT_80532"/>
<dbReference type="PANTHER" id="PTHR45958">
    <property type="entry name" value="RING-TYPE E3 UBIQUITIN TRANSFERASE"/>
    <property type="match status" value="1"/>
</dbReference>
<evidence type="ECO:0000313" key="7">
    <source>
        <dbReference type="Proteomes" id="UP000001514"/>
    </source>
</evidence>
<dbReference type="CDD" id="cd16664">
    <property type="entry name" value="RING-Ubox_PUB"/>
    <property type="match status" value="1"/>
</dbReference>
<dbReference type="PROSITE" id="PS51698">
    <property type="entry name" value="U_BOX"/>
    <property type="match status" value="1"/>
</dbReference>
<organism evidence="7">
    <name type="scientific">Selaginella moellendorffii</name>
    <name type="common">Spikemoss</name>
    <dbReference type="NCBI Taxonomy" id="88036"/>
    <lineage>
        <taxon>Eukaryota</taxon>
        <taxon>Viridiplantae</taxon>
        <taxon>Streptophyta</taxon>
        <taxon>Embryophyta</taxon>
        <taxon>Tracheophyta</taxon>
        <taxon>Lycopodiopsida</taxon>
        <taxon>Selaginellales</taxon>
        <taxon>Selaginellaceae</taxon>
        <taxon>Selaginella</taxon>
    </lineage>
</organism>
<keyword evidence="4" id="KW-0808">Transferase</keyword>
<dbReference type="InParanoid" id="D8QWE1"/>
<evidence type="ECO:0000256" key="3">
    <source>
        <dbReference type="ARBA" id="ARBA00012483"/>
    </source>
</evidence>